<evidence type="ECO:0000256" key="1">
    <source>
        <dbReference type="SAM" id="MobiDB-lite"/>
    </source>
</evidence>
<gene>
    <name evidence="2" type="ORF">CEURO_LOCUS9663</name>
</gene>
<organism evidence="2 3">
    <name type="scientific">Cuscuta europaea</name>
    <name type="common">European dodder</name>
    <dbReference type="NCBI Taxonomy" id="41803"/>
    <lineage>
        <taxon>Eukaryota</taxon>
        <taxon>Viridiplantae</taxon>
        <taxon>Streptophyta</taxon>
        <taxon>Embryophyta</taxon>
        <taxon>Tracheophyta</taxon>
        <taxon>Spermatophyta</taxon>
        <taxon>Magnoliopsida</taxon>
        <taxon>eudicotyledons</taxon>
        <taxon>Gunneridae</taxon>
        <taxon>Pentapetalae</taxon>
        <taxon>asterids</taxon>
        <taxon>lamiids</taxon>
        <taxon>Solanales</taxon>
        <taxon>Convolvulaceae</taxon>
        <taxon>Cuscuteae</taxon>
        <taxon>Cuscuta</taxon>
        <taxon>Cuscuta subgen. Cuscuta</taxon>
    </lineage>
</organism>
<dbReference type="OrthoDB" id="1322051at2759"/>
<comment type="caution">
    <text evidence="2">The sequence shown here is derived from an EMBL/GenBank/DDBJ whole genome shotgun (WGS) entry which is preliminary data.</text>
</comment>
<dbReference type="Proteomes" id="UP001152484">
    <property type="component" value="Unassembled WGS sequence"/>
</dbReference>
<evidence type="ECO:0000313" key="2">
    <source>
        <dbReference type="EMBL" id="CAH9086521.1"/>
    </source>
</evidence>
<reference evidence="2" key="1">
    <citation type="submission" date="2022-07" db="EMBL/GenBank/DDBJ databases">
        <authorList>
            <person name="Macas J."/>
            <person name="Novak P."/>
            <person name="Neumann P."/>
        </authorList>
    </citation>
    <scope>NUCLEOTIDE SEQUENCE</scope>
</reference>
<protein>
    <submittedName>
        <fullName evidence="2">Uncharacterized protein</fullName>
    </submittedName>
</protein>
<name>A0A9P1E7L3_CUSEU</name>
<feature type="compositionally biased region" description="Basic and acidic residues" evidence="1">
    <location>
        <begin position="86"/>
        <end position="112"/>
    </location>
</feature>
<dbReference type="EMBL" id="CAMAPE010000019">
    <property type="protein sequence ID" value="CAH9086521.1"/>
    <property type="molecule type" value="Genomic_DNA"/>
</dbReference>
<dbReference type="AlphaFoldDB" id="A0A9P1E7L3"/>
<accession>A0A9P1E7L3</accession>
<feature type="region of interest" description="Disordered" evidence="1">
    <location>
        <begin position="79"/>
        <end position="119"/>
    </location>
</feature>
<proteinExistence type="predicted"/>
<keyword evidence="3" id="KW-1185">Reference proteome</keyword>
<evidence type="ECO:0000313" key="3">
    <source>
        <dbReference type="Proteomes" id="UP001152484"/>
    </source>
</evidence>
<sequence>MEPKTHYFLAREYDVIKQMGSLNCLRFFVMKQQSVHAIFDAIFTMGHPETVSLCFSTWVRLCTSDPPYPTVVGSLCGTGGNDDDDRYTSIRNVRDESHLRGGANKERVDQEGKVVAYPE</sequence>